<gene>
    <name evidence="2" type="primary">CRVP_2</name>
    <name evidence="2" type="ORF">E2C01_086006</name>
</gene>
<dbReference type="EMBL" id="VSRR010086236">
    <property type="protein sequence ID" value="MPC90998.1"/>
    <property type="molecule type" value="Genomic_DNA"/>
</dbReference>
<dbReference type="SUPFAM" id="SSF55797">
    <property type="entry name" value="PR-1-like"/>
    <property type="match status" value="1"/>
</dbReference>
<evidence type="ECO:0000313" key="2">
    <source>
        <dbReference type="EMBL" id="MPC90998.1"/>
    </source>
</evidence>
<dbReference type="Proteomes" id="UP000324222">
    <property type="component" value="Unassembled WGS sequence"/>
</dbReference>
<accession>A0A5B7JDF9</accession>
<comment type="caution">
    <text evidence="2">The sequence shown here is derived from an EMBL/GenBank/DDBJ whole genome shotgun (WGS) entry which is preliminary data.</text>
</comment>
<reference evidence="2 3" key="1">
    <citation type="submission" date="2019-05" db="EMBL/GenBank/DDBJ databases">
        <title>Another draft genome of Portunus trituberculatus and its Hox gene families provides insights of decapod evolution.</title>
        <authorList>
            <person name="Jeong J.-H."/>
            <person name="Song I."/>
            <person name="Kim S."/>
            <person name="Choi T."/>
            <person name="Kim D."/>
            <person name="Ryu S."/>
            <person name="Kim W."/>
        </authorList>
    </citation>
    <scope>NUCLEOTIDE SEQUENCE [LARGE SCALE GENOMIC DNA]</scope>
    <source>
        <tissue evidence="2">Muscle</tissue>
    </source>
</reference>
<dbReference type="AlphaFoldDB" id="A0A5B7JDF9"/>
<dbReference type="InterPro" id="IPR035940">
    <property type="entry name" value="CAP_sf"/>
</dbReference>
<name>A0A5B7JDF9_PORTR</name>
<sequence length="112" mass="12815">MADTIIGKICNVNRKMKPEGEGTTIVPKGEENMEDEEKNKDYEKHHQNHTMLLPPNDDCNVIKTGISEEEKEFILELHNELRSHVSCTLTFNPTCITITTSFNNQLINNMQV</sequence>
<protein>
    <submittedName>
        <fullName evidence="2">CRISP/Allergen/PR-1</fullName>
    </submittedName>
</protein>
<keyword evidence="3" id="KW-1185">Reference proteome</keyword>
<proteinExistence type="predicted"/>
<evidence type="ECO:0000256" key="1">
    <source>
        <dbReference type="SAM" id="MobiDB-lite"/>
    </source>
</evidence>
<dbReference type="OrthoDB" id="414826at2759"/>
<feature type="region of interest" description="Disordered" evidence="1">
    <location>
        <begin position="18"/>
        <end position="56"/>
    </location>
</feature>
<organism evidence="2 3">
    <name type="scientific">Portunus trituberculatus</name>
    <name type="common">Swimming crab</name>
    <name type="synonym">Neptunus trituberculatus</name>
    <dbReference type="NCBI Taxonomy" id="210409"/>
    <lineage>
        <taxon>Eukaryota</taxon>
        <taxon>Metazoa</taxon>
        <taxon>Ecdysozoa</taxon>
        <taxon>Arthropoda</taxon>
        <taxon>Crustacea</taxon>
        <taxon>Multicrustacea</taxon>
        <taxon>Malacostraca</taxon>
        <taxon>Eumalacostraca</taxon>
        <taxon>Eucarida</taxon>
        <taxon>Decapoda</taxon>
        <taxon>Pleocyemata</taxon>
        <taxon>Brachyura</taxon>
        <taxon>Eubrachyura</taxon>
        <taxon>Portunoidea</taxon>
        <taxon>Portunidae</taxon>
        <taxon>Portuninae</taxon>
        <taxon>Portunus</taxon>
    </lineage>
</organism>
<evidence type="ECO:0000313" key="3">
    <source>
        <dbReference type="Proteomes" id="UP000324222"/>
    </source>
</evidence>